<dbReference type="HOGENOM" id="CLU_821249_0_0_1"/>
<feature type="compositionally biased region" description="Basic residues" evidence="1">
    <location>
        <begin position="241"/>
        <end position="250"/>
    </location>
</feature>
<dbReference type="GeneTree" id="ENSGT00390000000232"/>
<evidence type="ECO:0000313" key="3">
    <source>
        <dbReference type="Proteomes" id="UP000008144"/>
    </source>
</evidence>
<dbReference type="KEGG" id="cin:100185835"/>
<dbReference type="Proteomes" id="UP000008144">
    <property type="component" value="Chromosome 1"/>
</dbReference>
<evidence type="ECO:0000256" key="1">
    <source>
        <dbReference type="SAM" id="MobiDB-lite"/>
    </source>
</evidence>
<sequence length="334" mass="39122">MTAMFQEIINELLVGKSALSDFGTKLVAEHGAETLKDKRPKDKRPPKKCRSCNRTDTAFIKLRKCARCKTLPMSKSLCSYYCSTTCQQENWKYHWHEHRWLENQSTRIVLSHKKEFAEHFQDTLKAMKEEEFEETRRLRRYLFEESQQRNKNGASKESQINFRNVLVANRNQQTEKDLVIVEPAYQIPRYTAESVASIAVDTWDIPPEEMPRALKYPRNQMLAITWEEGQVENKPQENQRPKKTKRRINVKKGSEEDPESKWNLAIDLLTHVVDYRVGGRGTAIRRGQDGKLIRKSNKIEHLKSGIHKKTELQKLTDNPLPWGFYYQSVPSITE</sequence>
<reference evidence="3" key="1">
    <citation type="journal article" date="2002" name="Science">
        <title>The draft genome of Ciona intestinalis: insights into chordate and vertebrate origins.</title>
        <authorList>
            <person name="Dehal P."/>
            <person name="Satou Y."/>
            <person name="Campbell R.K."/>
            <person name="Chapman J."/>
            <person name="Degnan B."/>
            <person name="De Tomaso A."/>
            <person name="Davidson B."/>
            <person name="Di Gregorio A."/>
            <person name="Gelpke M."/>
            <person name="Goodstein D.M."/>
            <person name="Harafuji N."/>
            <person name="Hastings K.E."/>
            <person name="Ho I."/>
            <person name="Hotta K."/>
            <person name="Huang W."/>
            <person name="Kawashima T."/>
            <person name="Lemaire P."/>
            <person name="Martinez D."/>
            <person name="Meinertzhagen I.A."/>
            <person name="Necula S."/>
            <person name="Nonaka M."/>
            <person name="Putnam N."/>
            <person name="Rash S."/>
            <person name="Saiga H."/>
            <person name="Satake M."/>
            <person name="Terry A."/>
            <person name="Yamada L."/>
            <person name="Wang H.G."/>
            <person name="Awazu S."/>
            <person name="Azumi K."/>
            <person name="Boore J."/>
            <person name="Branno M."/>
            <person name="Chin-Bow S."/>
            <person name="DeSantis R."/>
            <person name="Doyle S."/>
            <person name="Francino P."/>
            <person name="Keys D.N."/>
            <person name="Haga S."/>
            <person name="Hayashi H."/>
            <person name="Hino K."/>
            <person name="Imai K.S."/>
            <person name="Inaba K."/>
            <person name="Kano S."/>
            <person name="Kobayashi K."/>
            <person name="Kobayashi M."/>
            <person name="Lee B.I."/>
            <person name="Makabe K.W."/>
            <person name="Manohar C."/>
            <person name="Matassi G."/>
            <person name="Medina M."/>
            <person name="Mochizuki Y."/>
            <person name="Mount S."/>
            <person name="Morishita T."/>
            <person name="Miura S."/>
            <person name="Nakayama A."/>
            <person name="Nishizaka S."/>
            <person name="Nomoto H."/>
            <person name="Ohta F."/>
            <person name="Oishi K."/>
            <person name="Rigoutsos I."/>
            <person name="Sano M."/>
            <person name="Sasaki A."/>
            <person name="Sasakura Y."/>
            <person name="Shoguchi E."/>
            <person name="Shin-i T."/>
            <person name="Spagnuolo A."/>
            <person name="Stainier D."/>
            <person name="Suzuki M.M."/>
            <person name="Tassy O."/>
            <person name="Takatori N."/>
            <person name="Tokuoka M."/>
            <person name="Yagi K."/>
            <person name="Yoshizaki F."/>
            <person name="Wada S."/>
            <person name="Zhang C."/>
            <person name="Hyatt P.D."/>
            <person name="Larimer F."/>
            <person name="Detter C."/>
            <person name="Doggett N."/>
            <person name="Glavina T."/>
            <person name="Hawkins T."/>
            <person name="Richardson P."/>
            <person name="Lucas S."/>
            <person name="Kohara Y."/>
            <person name="Levine M."/>
            <person name="Satoh N."/>
            <person name="Rokhsar D.S."/>
        </authorList>
    </citation>
    <scope>NUCLEOTIDE SEQUENCE [LARGE SCALE GENOMIC DNA]</scope>
</reference>
<accession>A0A1W2WLT1</accession>
<dbReference type="Gene3D" id="6.10.140.2220">
    <property type="match status" value="1"/>
</dbReference>
<reference evidence="2" key="2">
    <citation type="journal article" date="2008" name="Genome Biol.">
        <title>Improved genome assembly and evidence-based global gene model set for the chordate Ciona intestinalis: new insight into intron and operon populations.</title>
        <authorList>
            <person name="Satou Y."/>
            <person name="Mineta K."/>
            <person name="Ogasawara M."/>
            <person name="Sasakura Y."/>
            <person name="Shoguchi E."/>
            <person name="Ueno K."/>
            <person name="Yamada L."/>
            <person name="Matsumoto J."/>
            <person name="Wasserscheid J."/>
            <person name="Dewar K."/>
            <person name="Wiley G.B."/>
            <person name="Macmil S.L."/>
            <person name="Roe B.A."/>
            <person name="Zeller R.W."/>
            <person name="Hastings K.E."/>
            <person name="Lemaire P."/>
            <person name="Lindquist E."/>
            <person name="Endo T."/>
            <person name="Hotta K."/>
            <person name="Inaba K."/>
        </authorList>
    </citation>
    <scope>NUCLEOTIDE SEQUENCE [LARGE SCALE GENOMIC DNA]</scope>
    <source>
        <strain evidence="2">wild type</strain>
    </source>
</reference>
<keyword evidence="3" id="KW-1185">Reference proteome</keyword>
<dbReference type="InParanoid" id="F6QDL4"/>
<dbReference type="OrthoDB" id="432970at2759"/>
<name>F6QDL4_CIOIN</name>
<dbReference type="Ensembl" id="ENSCINT00000018460.3">
    <property type="protein sequence ID" value="ENSCINP00000018460.3"/>
    <property type="gene ID" value="ENSCING00000009097.3"/>
</dbReference>
<dbReference type="RefSeq" id="XP_002129837.1">
    <property type="nucleotide sequence ID" value="XM_002129801.4"/>
</dbReference>
<proteinExistence type="predicted"/>
<accession>F6QDL4</accession>
<reference evidence="2" key="4">
    <citation type="submission" date="2025-09" db="UniProtKB">
        <authorList>
            <consortium name="Ensembl"/>
        </authorList>
    </citation>
    <scope>IDENTIFICATION</scope>
</reference>
<protein>
    <submittedName>
        <fullName evidence="2">Uncharacterized LOC100185835</fullName>
    </submittedName>
</protein>
<dbReference type="GeneID" id="100185835"/>
<reference evidence="2" key="3">
    <citation type="submission" date="2025-08" db="UniProtKB">
        <authorList>
            <consortium name="Ensembl"/>
        </authorList>
    </citation>
    <scope>IDENTIFICATION</scope>
</reference>
<organism evidence="2 3">
    <name type="scientific">Ciona intestinalis</name>
    <name type="common">Transparent sea squirt</name>
    <name type="synonym">Ascidia intestinalis</name>
    <dbReference type="NCBI Taxonomy" id="7719"/>
    <lineage>
        <taxon>Eukaryota</taxon>
        <taxon>Metazoa</taxon>
        <taxon>Chordata</taxon>
        <taxon>Tunicata</taxon>
        <taxon>Ascidiacea</taxon>
        <taxon>Phlebobranchia</taxon>
        <taxon>Cionidae</taxon>
        <taxon>Ciona</taxon>
    </lineage>
</organism>
<evidence type="ECO:0000313" key="2">
    <source>
        <dbReference type="Ensembl" id="ENSCINP00000018460.3"/>
    </source>
</evidence>
<gene>
    <name evidence="2" type="primary">LOC100185835</name>
</gene>
<dbReference type="OMA" id="IHERSIF"/>
<dbReference type="EMBL" id="EAAA01000092">
    <property type="status" value="NOT_ANNOTATED_CDS"/>
    <property type="molecule type" value="Genomic_DNA"/>
</dbReference>
<dbReference type="AlphaFoldDB" id="F6QDL4"/>
<feature type="region of interest" description="Disordered" evidence="1">
    <location>
        <begin position="229"/>
        <end position="256"/>
    </location>
</feature>